<reference evidence="2 3" key="1">
    <citation type="journal article" date="2018" name="Front. Microbiol.">
        <title>Hydrolytic Capabilities as a Key to Environmental Success: Chitinolytic and Cellulolytic Acidobacteria From Acidic Sub-arctic Soils and Boreal Peatlands.</title>
        <authorList>
            <person name="Belova S.E."/>
            <person name="Ravin N.V."/>
            <person name="Pankratov T.A."/>
            <person name="Rakitin A.L."/>
            <person name="Ivanova A.A."/>
            <person name="Beletsky A.V."/>
            <person name="Mardanov A.V."/>
            <person name="Sinninghe Damste J.S."/>
            <person name="Dedysh S.N."/>
        </authorList>
    </citation>
    <scope>NUCLEOTIDE SEQUENCE [LARGE SCALE GENOMIC DNA]</scope>
    <source>
        <strain evidence="2 3">SBC82</strain>
    </source>
</reference>
<dbReference type="EMBL" id="CP030840">
    <property type="protein sequence ID" value="AXC15485.1"/>
    <property type="molecule type" value="Genomic_DNA"/>
</dbReference>
<sequence>MSAPNAGEAACPSSDVVRSGSEDQDSVFSPLEAVRCYTWNTSGMSSSAR</sequence>
<protein>
    <submittedName>
        <fullName evidence="2">Uncharacterized protein</fullName>
    </submittedName>
</protein>
<evidence type="ECO:0000313" key="2">
    <source>
        <dbReference type="EMBL" id="AXC15485.1"/>
    </source>
</evidence>
<proteinExistence type="predicted"/>
<keyword evidence="3" id="KW-1185">Reference proteome</keyword>
<gene>
    <name evidence="2" type="ORF">ACPOL_6244</name>
</gene>
<feature type="region of interest" description="Disordered" evidence="1">
    <location>
        <begin position="1"/>
        <end position="26"/>
    </location>
</feature>
<dbReference type="AlphaFoldDB" id="A0A2Z5GA79"/>
<evidence type="ECO:0000313" key="3">
    <source>
        <dbReference type="Proteomes" id="UP000253606"/>
    </source>
</evidence>
<accession>A0A2Z5GA79</accession>
<organism evidence="2 3">
    <name type="scientific">Acidisarcina polymorpha</name>
    <dbReference type="NCBI Taxonomy" id="2211140"/>
    <lineage>
        <taxon>Bacteria</taxon>
        <taxon>Pseudomonadati</taxon>
        <taxon>Acidobacteriota</taxon>
        <taxon>Terriglobia</taxon>
        <taxon>Terriglobales</taxon>
        <taxon>Acidobacteriaceae</taxon>
        <taxon>Acidisarcina</taxon>
    </lineage>
</organism>
<dbReference type="Proteomes" id="UP000253606">
    <property type="component" value="Chromosome"/>
</dbReference>
<dbReference type="KEGG" id="abas:ACPOL_6244"/>
<name>A0A2Z5GA79_9BACT</name>
<evidence type="ECO:0000256" key="1">
    <source>
        <dbReference type="SAM" id="MobiDB-lite"/>
    </source>
</evidence>